<dbReference type="Proteomes" id="UP000242705">
    <property type="component" value="Unassembled WGS sequence"/>
</dbReference>
<evidence type="ECO:0000313" key="1">
    <source>
        <dbReference type="EMBL" id="PSR27058.1"/>
    </source>
</evidence>
<organism evidence="1 2">
    <name type="scientific">Sulfobacillus thermosulfidooxidans</name>
    <dbReference type="NCBI Taxonomy" id="28034"/>
    <lineage>
        <taxon>Bacteria</taxon>
        <taxon>Bacillati</taxon>
        <taxon>Bacillota</taxon>
        <taxon>Clostridia</taxon>
        <taxon>Eubacteriales</taxon>
        <taxon>Clostridiales Family XVII. Incertae Sedis</taxon>
        <taxon>Sulfobacillus</taxon>
    </lineage>
</organism>
<proteinExistence type="predicted"/>
<protein>
    <submittedName>
        <fullName evidence="1">Uncharacterized protein</fullName>
    </submittedName>
</protein>
<name>A0A2T2WXU4_SULTH</name>
<accession>A0A2T2WXU4</accession>
<reference evidence="1 2" key="1">
    <citation type="journal article" date="2014" name="BMC Genomics">
        <title>Comparison of environmental and isolate Sulfobacillus genomes reveals diverse carbon, sulfur, nitrogen, and hydrogen metabolisms.</title>
        <authorList>
            <person name="Justice N.B."/>
            <person name="Norman A."/>
            <person name="Brown C.T."/>
            <person name="Singh A."/>
            <person name="Thomas B.C."/>
            <person name="Banfield J.F."/>
        </authorList>
    </citation>
    <scope>NUCLEOTIDE SEQUENCE [LARGE SCALE GENOMIC DNA]</scope>
    <source>
        <strain evidence="1">AMDSBA5</strain>
    </source>
</reference>
<sequence length="91" mass="10039">MVTMDIVVVSVDRSKPDVVIANTSVDLLHCRITMPKTALKALGYSVFRPKVLRPLIDAIIMRQIERHNGTLPLGGIVLDEADLDGLPRYEG</sequence>
<dbReference type="AlphaFoldDB" id="A0A2T2WXU4"/>
<evidence type="ECO:0000313" key="2">
    <source>
        <dbReference type="Proteomes" id="UP000242705"/>
    </source>
</evidence>
<dbReference type="EMBL" id="PXYX01000016">
    <property type="protein sequence ID" value="PSR27058.1"/>
    <property type="molecule type" value="Genomic_DNA"/>
</dbReference>
<gene>
    <name evidence="1" type="ORF">C7B47_09105</name>
</gene>
<comment type="caution">
    <text evidence="1">The sequence shown here is derived from an EMBL/GenBank/DDBJ whole genome shotgun (WGS) entry which is preliminary data.</text>
</comment>